<reference evidence="2" key="1">
    <citation type="journal article" date="2018" name="BMC Genomics">
        <title>Genomic insights into host adaptation between the wheat stripe rust pathogen (Puccinia striiformis f. sp. tritici) and the barley stripe rust pathogen (Puccinia striiformis f. sp. hordei).</title>
        <authorList>
            <person name="Xia C."/>
            <person name="Wang M."/>
            <person name="Yin C."/>
            <person name="Cornejo O.E."/>
            <person name="Hulbert S.H."/>
            <person name="Chen X."/>
        </authorList>
    </citation>
    <scope>NUCLEOTIDE SEQUENCE [LARGE SCALE GENOMIC DNA]</scope>
    <source>
        <strain evidence="2">93-210</strain>
    </source>
</reference>
<accession>A0ACC0EQL0</accession>
<sequence>MITMKLIPIYYVGCFSFFNACQAYDELFDPLSNPFEWGIQPGHLDDSSEAPARLLGLQDGDQHISHMPNRQIRRLNGLDLHTNLPLRSSEAHGESSTNTFSFSRPGGLENSAMAAHHTEVPFISYTNPPIPKHLLTGIPRLPAQTNPVSSEGIHSSQFPSLSPAATPLTPATYANQDSETVHEVLEPFRLPGSQVFHGDNYLKGSDQSSQHWMTDVFPSESPAGQDNVITQADAAITSSESPAMDSQLTAFFRNFREEMETIGNHQAHDPEFRERTRFRFTEAILRDKRTLKRYDNQVNAVIDILRKFYRGELLMSEDEFKSIYIRFHGPTVSRSQKRKSDYVGEKGNHADRAIIVQNKRLKFNENKEIWYDYWETQTNINFKRFLPYIRLGLMKELFPLFLFYVDMIRTIVPRPQDQKGLDYTKELEEATISYLNFAEFVTKNAPIDKADLLFTNLDESFNSRHSYHSTLWSFLEFWMQEHRPTLLQENYGSWDKIHPAAKIFFNNVFCSSIENLSEKFKNFKASHTLLNQ</sequence>
<keyword evidence="2" id="KW-1185">Reference proteome</keyword>
<dbReference type="Proteomes" id="UP001060170">
    <property type="component" value="Chromosome 4"/>
</dbReference>
<protein>
    <submittedName>
        <fullName evidence="1">Uncharacterized protein</fullName>
    </submittedName>
</protein>
<reference evidence="2" key="2">
    <citation type="journal article" date="2018" name="Mol. Plant Microbe Interact.">
        <title>Genome sequence resources for the wheat stripe rust pathogen (Puccinia striiformis f. sp. tritici) and the barley stripe rust pathogen (Puccinia striiformis f. sp. hordei).</title>
        <authorList>
            <person name="Xia C."/>
            <person name="Wang M."/>
            <person name="Yin C."/>
            <person name="Cornejo O.E."/>
            <person name="Hulbert S.H."/>
            <person name="Chen X."/>
        </authorList>
    </citation>
    <scope>NUCLEOTIDE SEQUENCE [LARGE SCALE GENOMIC DNA]</scope>
    <source>
        <strain evidence="2">93-210</strain>
    </source>
</reference>
<reference evidence="1 2" key="3">
    <citation type="journal article" date="2022" name="Microbiol. Spectr.">
        <title>Folding features and dynamics of 3D genome architecture in plant fungal pathogens.</title>
        <authorList>
            <person name="Xia C."/>
        </authorList>
    </citation>
    <scope>NUCLEOTIDE SEQUENCE [LARGE SCALE GENOMIC DNA]</scope>
    <source>
        <strain evidence="1 2">93-210</strain>
    </source>
</reference>
<evidence type="ECO:0000313" key="1">
    <source>
        <dbReference type="EMBL" id="KAI7956697.1"/>
    </source>
</evidence>
<dbReference type="EMBL" id="CM045868">
    <property type="protein sequence ID" value="KAI7956697.1"/>
    <property type="molecule type" value="Genomic_DNA"/>
</dbReference>
<organism evidence="1 2">
    <name type="scientific">Puccinia striiformis f. sp. tritici</name>
    <dbReference type="NCBI Taxonomy" id="168172"/>
    <lineage>
        <taxon>Eukaryota</taxon>
        <taxon>Fungi</taxon>
        <taxon>Dikarya</taxon>
        <taxon>Basidiomycota</taxon>
        <taxon>Pucciniomycotina</taxon>
        <taxon>Pucciniomycetes</taxon>
        <taxon>Pucciniales</taxon>
        <taxon>Pucciniaceae</taxon>
        <taxon>Puccinia</taxon>
    </lineage>
</organism>
<proteinExistence type="predicted"/>
<evidence type="ECO:0000313" key="2">
    <source>
        <dbReference type="Proteomes" id="UP001060170"/>
    </source>
</evidence>
<comment type="caution">
    <text evidence="1">The sequence shown here is derived from an EMBL/GenBank/DDBJ whole genome shotgun (WGS) entry which is preliminary data.</text>
</comment>
<name>A0ACC0EQL0_9BASI</name>
<gene>
    <name evidence="1" type="ORF">MJO28_003792</name>
</gene>